<keyword evidence="4 6" id="KW-1133">Transmembrane helix</keyword>
<evidence type="ECO:0000256" key="4">
    <source>
        <dbReference type="ARBA" id="ARBA00022989"/>
    </source>
</evidence>
<evidence type="ECO:0000259" key="7">
    <source>
        <dbReference type="Pfam" id="PF01545"/>
    </source>
</evidence>
<dbReference type="GO" id="GO:0016020">
    <property type="term" value="C:membrane"/>
    <property type="evidence" value="ECO:0007669"/>
    <property type="project" value="UniProtKB-SubCell"/>
</dbReference>
<comment type="subcellular location">
    <subcellularLocation>
        <location evidence="1">Membrane</location>
        <topology evidence="1">Multi-pass membrane protein</topology>
    </subcellularLocation>
</comment>
<dbReference type="GO" id="GO:0008324">
    <property type="term" value="F:monoatomic cation transmembrane transporter activity"/>
    <property type="evidence" value="ECO:0007669"/>
    <property type="project" value="InterPro"/>
</dbReference>
<feature type="transmembrane region" description="Helical" evidence="6">
    <location>
        <begin position="63"/>
        <end position="82"/>
    </location>
</feature>
<dbReference type="InterPro" id="IPR050291">
    <property type="entry name" value="CDF_Transporter"/>
</dbReference>
<dbReference type="InterPro" id="IPR027469">
    <property type="entry name" value="Cation_efflux_TMD_sf"/>
</dbReference>
<keyword evidence="3 6" id="KW-0812">Transmembrane</keyword>
<evidence type="ECO:0000313" key="9">
    <source>
        <dbReference type="WBParaSite" id="L893_g14338.t1"/>
    </source>
</evidence>
<dbReference type="PANTHER" id="PTHR43840">
    <property type="entry name" value="MITOCHONDRIAL METAL TRANSPORTER 1-RELATED"/>
    <property type="match status" value="1"/>
</dbReference>
<proteinExistence type="predicted"/>
<keyword evidence="2" id="KW-0813">Transport</keyword>
<reference evidence="9" key="1">
    <citation type="submission" date="2016-11" db="UniProtKB">
        <authorList>
            <consortium name="WormBaseParasite"/>
        </authorList>
    </citation>
    <scope>IDENTIFICATION</scope>
</reference>
<feature type="transmembrane region" description="Helical" evidence="6">
    <location>
        <begin position="141"/>
        <end position="161"/>
    </location>
</feature>
<name>A0A1I7YB63_9BILA</name>
<keyword evidence="5 6" id="KW-0472">Membrane</keyword>
<evidence type="ECO:0000256" key="2">
    <source>
        <dbReference type="ARBA" id="ARBA00022448"/>
    </source>
</evidence>
<evidence type="ECO:0000313" key="8">
    <source>
        <dbReference type="Proteomes" id="UP000095287"/>
    </source>
</evidence>
<dbReference type="AlphaFoldDB" id="A0A1I7YB63"/>
<feature type="domain" description="Cation efflux protein transmembrane" evidence="7">
    <location>
        <begin position="97"/>
        <end position="166"/>
    </location>
</feature>
<feature type="transmembrane region" description="Helical" evidence="6">
    <location>
        <begin position="108"/>
        <end position="126"/>
    </location>
</feature>
<dbReference type="SUPFAM" id="SSF161111">
    <property type="entry name" value="Cation efflux protein transmembrane domain-like"/>
    <property type="match status" value="1"/>
</dbReference>
<dbReference type="InterPro" id="IPR058533">
    <property type="entry name" value="Cation_efflux_TM"/>
</dbReference>
<organism evidence="8 9">
    <name type="scientific">Steinernema glaseri</name>
    <dbReference type="NCBI Taxonomy" id="37863"/>
    <lineage>
        <taxon>Eukaryota</taxon>
        <taxon>Metazoa</taxon>
        <taxon>Ecdysozoa</taxon>
        <taxon>Nematoda</taxon>
        <taxon>Chromadorea</taxon>
        <taxon>Rhabditida</taxon>
        <taxon>Tylenchina</taxon>
        <taxon>Panagrolaimomorpha</taxon>
        <taxon>Strongyloidoidea</taxon>
        <taxon>Steinernematidae</taxon>
        <taxon>Steinernema</taxon>
    </lineage>
</organism>
<evidence type="ECO:0000256" key="6">
    <source>
        <dbReference type="SAM" id="Phobius"/>
    </source>
</evidence>
<evidence type="ECO:0000256" key="1">
    <source>
        <dbReference type="ARBA" id="ARBA00004141"/>
    </source>
</evidence>
<protein>
    <submittedName>
        <fullName evidence="9">Cation_ATPase_C domain-containing protein</fullName>
    </submittedName>
</protein>
<keyword evidence="8" id="KW-1185">Reference proteome</keyword>
<dbReference type="PANTHER" id="PTHR43840:SF13">
    <property type="entry name" value="CATION EFFLUX PROTEIN CYTOPLASMIC DOMAIN-CONTAINING PROTEIN"/>
    <property type="match status" value="1"/>
</dbReference>
<evidence type="ECO:0000256" key="3">
    <source>
        <dbReference type="ARBA" id="ARBA00022692"/>
    </source>
</evidence>
<dbReference type="WBParaSite" id="L893_g14338.t1">
    <property type="protein sequence ID" value="L893_g14338.t1"/>
    <property type="gene ID" value="L893_g14338"/>
</dbReference>
<dbReference type="Pfam" id="PF01545">
    <property type="entry name" value="Cation_efflux"/>
    <property type="match status" value="1"/>
</dbReference>
<evidence type="ECO:0000256" key="5">
    <source>
        <dbReference type="ARBA" id="ARBA00023136"/>
    </source>
</evidence>
<dbReference type="Gene3D" id="1.20.1510.10">
    <property type="entry name" value="Cation efflux protein transmembrane domain"/>
    <property type="match status" value="1"/>
</dbReference>
<dbReference type="Proteomes" id="UP000095287">
    <property type="component" value="Unplaced"/>
</dbReference>
<sequence length="177" mass="20194">MTTSKITIIKSASFAQIYFSFKQKKTHLSLDKDVAVSDKKQKKHSVARSQSTEEEMALVRKRLSFITFVVNVTLMLIKAVAIHHFEQREIKRCDPYVYPRGKTQLEPLALIIVSVVMGVAIIQMIVESIESVVRNTVEPSIPLPTIAIMVLAVLVKFILLLQPRNLRSSRIHYYDKL</sequence>
<accession>A0A1I7YB63</accession>